<dbReference type="InterPro" id="IPR013264">
    <property type="entry name" value="DNAG_N"/>
</dbReference>
<dbReference type="Pfam" id="PF13155">
    <property type="entry name" value="Toprim_2"/>
    <property type="match status" value="1"/>
</dbReference>
<dbReference type="GO" id="GO:1990077">
    <property type="term" value="C:primosome complex"/>
    <property type="evidence" value="ECO:0007669"/>
    <property type="project" value="UniProtKB-KW"/>
</dbReference>
<dbReference type="SMART" id="SM00400">
    <property type="entry name" value="ZnF_CHCC"/>
    <property type="match status" value="1"/>
</dbReference>
<evidence type="ECO:0000256" key="11">
    <source>
        <dbReference type="ARBA" id="ARBA00023163"/>
    </source>
</evidence>
<evidence type="ECO:0000256" key="3">
    <source>
        <dbReference type="ARBA" id="ARBA00022679"/>
    </source>
</evidence>
<dbReference type="AlphaFoldDB" id="A0AAW9PQP0"/>
<evidence type="ECO:0000259" key="15">
    <source>
        <dbReference type="PROSITE" id="PS50880"/>
    </source>
</evidence>
<keyword evidence="3 12" id="KW-0808">Transferase</keyword>
<evidence type="ECO:0000256" key="14">
    <source>
        <dbReference type="PIRSR" id="PIRSR002811-1"/>
    </source>
</evidence>
<comment type="caution">
    <text evidence="16">The sequence shown here is derived from an EMBL/GenBank/DDBJ whole genome shotgun (WGS) entry which is preliminary data.</text>
</comment>
<dbReference type="Gene3D" id="3.90.980.10">
    <property type="entry name" value="DNA primase, catalytic core, N-terminal domain"/>
    <property type="match status" value="1"/>
</dbReference>
<evidence type="ECO:0000256" key="4">
    <source>
        <dbReference type="ARBA" id="ARBA00022695"/>
    </source>
</evidence>
<dbReference type="PANTHER" id="PTHR30313">
    <property type="entry name" value="DNA PRIMASE"/>
    <property type="match status" value="1"/>
</dbReference>
<comment type="similarity">
    <text evidence="12 13">Belongs to the DnaG primase family.</text>
</comment>
<evidence type="ECO:0000256" key="9">
    <source>
        <dbReference type="ARBA" id="ARBA00022842"/>
    </source>
</evidence>
<evidence type="ECO:0000256" key="6">
    <source>
        <dbReference type="ARBA" id="ARBA00022723"/>
    </source>
</evidence>
<evidence type="ECO:0000256" key="7">
    <source>
        <dbReference type="ARBA" id="ARBA00022771"/>
    </source>
</evidence>
<dbReference type="SUPFAM" id="SSF57783">
    <property type="entry name" value="Zinc beta-ribbon"/>
    <property type="match status" value="1"/>
</dbReference>
<dbReference type="FunFam" id="3.90.980.10:FF:000001">
    <property type="entry name" value="DNA primase"/>
    <property type="match status" value="1"/>
</dbReference>
<keyword evidence="7 14" id="KW-0863">Zinc-finger</keyword>
<evidence type="ECO:0000256" key="8">
    <source>
        <dbReference type="ARBA" id="ARBA00022833"/>
    </source>
</evidence>
<evidence type="ECO:0000313" key="17">
    <source>
        <dbReference type="Proteomes" id="UP001333818"/>
    </source>
</evidence>
<dbReference type="InterPro" id="IPR006171">
    <property type="entry name" value="TOPRIM_dom"/>
</dbReference>
<dbReference type="Gene3D" id="3.40.1360.10">
    <property type="match status" value="1"/>
</dbReference>
<dbReference type="Pfam" id="PF01807">
    <property type="entry name" value="Zn_ribbon_DnaG"/>
    <property type="match status" value="1"/>
</dbReference>
<dbReference type="SMART" id="SM00493">
    <property type="entry name" value="TOPRIM"/>
    <property type="match status" value="1"/>
</dbReference>
<dbReference type="InterPro" id="IPR019475">
    <property type="entry name" value="DNA_primase_DnaB-bd"/>
</dbReference>
<dbReference type="HAMAP" id="MF_00974">
    <property type="entry name" value="DNA_primase_DnaG"/>
    <property type="match status" value="1"/>
</dbReference>
<reference evidence="16" key="1">
    <citation type="submission" date="2024-01" db="EMBL/GenBank/DDBJ databases">
        <title>Bank of Algae and Cyanobacteria of the Azores (BACA) strain genomes.</title>
        <authorList>
            <person name="Luz R."/>
            <person name="Cordeiro R."/>
            <person name="Fonseca A."/>
            <person name="Goncalves V."/>
        </authorList>
    </citation>
    <scope>NUCLEOTIDE SEQUENCE</scope>
    <source>
        <strain evidence="16">BACA0141</strain>
    </source>
</reference>
<dbReference type="Pfam" id="PF10410">
    <property type="entry name" value="DnaB_bind"/>
    <property type="match status" value="1"/>
</dbReference>
<dbReference type="GO" id="GO:0000428">
    <property type="term" value="C:DNA-directed RNA polymerase complex"/>
    <property type="evidence" value="ECO:0007669"/>
    <property type="project" value="UniProtKB-KW"/>
</dbReference>
<dbReference type="PIRSF" id="PIRSF002811">
    <property type="entry name" value="DnaG"/>
    <property type="match status" value="1"/>
</dbReference>
<dbReference type="SUPFAM" id="SSF56731">
    <property type="entry name" value="DNA primase core"/>
    <property type="match status" value="1"/>
</dbReference>
<evidence type="ECO:0000256" key="2">
    <source>
        <dbReference type="ARBA" id="ARBA00022515"/>
    </source>
</evidence>
<keyword evidence="8 13" id="KW-0862">Zinc</keyword>
<evidence type="ECO:0000256" key="1">
    <source>
        <dbReference type="ARBA" id="ARBA00022478"/>
    </source>
</evidence>
<feature type="domain" description="Toprim" evidence="15">
    <location>
        <begin position="266"/>
        <end position="349"/>
    </location>
</feature>
<evidence type="ECO:0000313" key="16">
    <source>
        <dbReference type="EMBL" id="MEE3716754.1"/>
    </source>
</evidence>
<dbReference type="InterPro" id="IPR002694">
    <property type="entry name" value="Znf_CHC2"/>
</dbReference>
<dbReference type="GO" id="GO:0005737">
    <property type="term" value="C:cytoplasm"/>
    <property type="evidence" value="ECO:0007669"/>
    <property type="project" value="TreeGrafter"/>
</dbReference>
<dbReference type="GO" id="GO:0006269">
    <property type="term" value="P:DNA replication, synthesis of primer"/>
    <property type="evidence" value="ECO:0007669"/>
    <property type="project" value="UniProtKB-UniRule"/>
</dbReference>
<name>A0AAW9PQP0_9CYAN</name>
<dbReference type="InterPro" id="IPR037068">
    <property type="entry name" value="DNA_primase_core_N_sf"/>
</dbReference>
<protein>
    <recommendedName>
        <fullName evidence="12 13">DNA primase</fullName>
        <ecNumber evidence="12">2.7.7.101</ecNumber>
    </recommendedName>
</protein>
<dbReference type="EMBL" id="JAZBJZ010000025">
    <property type="protein sequence ID" value="MEE3716754.1"/>
    <property type="molecule type" value="Genomic_DNA"/>
</dbReference>
<gene>
    <name evidence="12 16" type="primary">dnaG</name>
    <name evidence="16" type="ORF">V2H45_08350</name>
</gene>
<accession>A0AAW9PQP0</accession>
<dbReference type="InterPro" id="IPR034151">
    <property type="entry name" value="TOPRIM_DnaG_bac"/>
</dbReference>
<dbReference type="InterPro" id="IPR006295">
    <property type="entry name" value="DNA_primase_DnaG"/>
</dbReference>
<dbReference type="Proteomes" id="UP001333818">
    <property type="component" value="Unassembled WGS sequence"/>
</dbReference>
<comment type="caution">
    <text evidence="12">Lacks conserved residue(s) required for the propagation of feature annotation.</text>
</comment>
<dbReference type="GO" id="GO:0008270">
    <property type="term" value="F:zinc ion binding"/>
    <property type="evidence" value="ECO:0007669"/>
    <property type="project" value="UniProtKB-KW"/>
</dbReference>
<keyword evidence="6 13" id="KW-0479">Metal-binding</keyword>
<keyword evidence="5 12" id="KW-0235">DNA replication</keyword>
<keyword evidence="1 12" id="KW-0240">DNA-directed RNA polymerase</keyword>
<dbReference type="NCBIfam" id="TIGR01391">
    <property type="entry name" value="dnaG"/>
    <property type="match status" value="1"/>
</dbReference>
<evidence type="ECO:0000256" key="13">
    <source>
        <dbReference type="PIRNR" id="PIRNR002811"/>
    </source>
</evidence>
<comment type="subunit">
    <text evidence="12">Monomer. Interacts with DnaB.</text>
</comment>
<keyword evidence="4 12" id="KW-0548">Nucleotidyltransferase</keyword>
<dbReference type="InterPro" id="IPR030846">
    <property type="entry name" value="DnaG_bac"/>
</dbReference>
<dbReference type="RefSeq" id="WP_330483182.1">
    <property type="nucleotide sequence ID" value="NZ_JAZBJZ010000025.1"/>
</dbReference>
<organism evidence="16 17">
    <name type="scientific">Tumidithrix elongata BACA0141</name>
    <dbReference type="NCBI Taxonomy" id="2716417"/>
    <lineage>
        <taxon>Bacteria</taxon>
        <taxon>Bacillati</taxon>
        <taxon>Cyanobacteriota</taxon>
        <taxon>Cyanophyceae</taxon>
        <taxon>Pseudanabaenales</taxon>
        <taxon>Pseudanabaenaceae</taxon>
        <taxon>Tumidithrix</taxon>
        <taxon>Tumidithrix elongata</taxon>
    </lineage>
</organism>
<dbReference type="EC" id="2.7.7.101" evidence="12"/>
<dbReference type="PANTHER" id="PTHR30313:SF2">
    <property type="entry name" value="DNA PRIMASE"/>
    <property type="match status" value="1"/>
</dbReference>
<evidence type="ECO:0000256" key="12">
    <source>
        <dbReference type="HAMAP-Rule" id="MF_00974"/>
    </source>
</evidence>
<keyword evidence="17" id="KW-1185">Reference proteome</keyword>
<evidence type="ECO:0000256" key="10">
    <source>
        <dbReference type="ARBA" id="ARBA00023125"/>
    </source>
</evidence>
<dbReference type="FunFam" id="3.40.1360.10:FF:000002">
    <property type="entry name" value="DNA primase"/>
    <property type="match status" value="1"/>
</dbReference>
<sequence>MTDLRLHPDTKEQVRQKVDIVDVISEHIVLRKSGVNFRGACPFHNGSNPTALTVNPVKQIYHCFNCGASGDAFKFLMDIGKRSFQDVVLDLAKRHGVAVRTLEPEKAQELQRQLSHRDQIYEAMGLATSFYQHALFSSQGREAHDYLIQKRQLTKETIQTFQLGYAPAGWDTLYGYLVQQKRLPPALVEQAGLIVPRKGGGGYYDRFRDRLMIPIHDTRGRAIAFGGRSLGDEQPKYLNSPETELFSKGSILYAMDKARDAISKTDRAVVVEGYFDAIALHQAGIQQAVATMGVALSGDQMRQLLRYTESKHIILNFDADKAGITAAEKAIAGFKDLVFNGTVQLRILTMPDGKDADEYLKQHDANAYQELLTNAPLFIDWQIEQILAGQNLNQADQFQKCSQAITQLLTNLPDTFIRTHYIHTCAQRLAQGNSYLALRLEQDLRRQLRYSRWYGNKPQTPTTPTSALHVAETQLLQIYLHFPQHRAFVYEILETEDISFSMSNHRHLWQMILDMLEEETTSLEPVEPFPDHLVQQLQTACAEIPEMAKQLHHLLWLDENSRVALLRPTMVVKAAIAKIQLVMGEKRYRHWRDLWEKTDLKANPELGHYYQTKIQSERNSILELQKQIEVTFADLTDTLGLIVEF</sequence>
<dbReference type="Gene3D" id="3.90.580.10">
    <property type="entry name" value="Zinc finger, CHC2-type domain"/>
    <property type="match status" value="1"/>
</dbReference>
<dbReference type="GO" id="GO:0003677">
    <property type="term" value="F:DNA binding"/>
    <property type="evidence" value="ECO:0007669"/>
    <property type="project" value="UniProtKB-KW"/>
</dbReference>
<feature type="zinc finger region" description="CHC2-type" evidence="14">
    <location>
        <begin position="41"/>
        <end position="66"/>
    </location>
</feature>
<keyword evidence="11 12" id="KW-0804">Transcription</keyword>
<dbReference type="InterPro" id="IPR036977">
    <property type="entry name" value="DNA_primase_Znf_CHC2"/>
</dbReference>
<comment type="function">
    <text evidence="12 13">RNA polymerase that catalyzes the synthesis of short RNA molecules used as primers for DNA polymerase during DNA replication.</text>
</comment>
<keyword evidence="2 12" id="KW-0639">Primosome</keyword>
<proteinExistence type="inferred from homology"/>
<dbReference type="CDD" id="cd03364">
    <property type="entry name" value="TOPRIM_DnaG_primases"/>
    <property type="match status" value="1"/>
</dbReference>
<evidence type="ECO:0000256" key="5">
    <source>
        <dbReference type="ARBA" id="ARBA00022705"/>
    </source>
</evidence>
<dbReference type="InterPro" id="IPR050219">
    <property type="entry name" value="DnaG_primase"/>
</dbReference>
<keyword evidence="10 12" id="KW-0238">DNA-binding</keyword>
<comment type="cofactor">
    <cofactor evidence="13 14">
        <name>Zn(2+)</name>
        <dbReference type="ChEBI" id="CHEBI:29105"/>
    </cofactor>
    <text evidence="13 14">Binds 1 zinc ion per monomer.</text>
</comment>
<keyword evidence="9" id="KW-0460">Magnesium</keyword>
<dbReference type="Pfam" id="PF08275">
    <property type="entry name" value="DNAG_N"/>
    <property type="match status" value="1"/>
</dbReference>
<comment type="catalytic activity">
    <reaction evidence="12">
        <text>ssDNA + n NTP = ssDNA/pppN(pN)n-1 hybrid + (n-1) diphosphate.</text>
        <dbReference type="EC" id="2.7.7.101"/>
    </reaction>
</comment>
<dbReference type="GO" id="GO:0003899">
    <property type="term" value="F:DNA-directed RNA polymerase activity"/>
    <property type="evidence" value="ECO:0007669"/>
    <property type="project" value="UniProtKB-UniRule"/>
</dbReference>
<dbReference type="PROSITE" id="PS50880">
    <property type="entry name" value="TOPRIM"/>
    <property type="match status" value="1"/>
</dbReference>